<evidence type="ECO:0000313" key="9">
    <source>
        <dbReference type="EMBL" id="APD08281.1"/>
    </source>
</evidence>
<dbReference type="GO" id="GO:0005886">
    <property type="term" value="C:plasma membrane"/>
    <property type="evidence" value="ECO:0007669"/>
    <property type="project" value="UniProtKB-SubCell"/>
</dbReference>
<feature type="transmembrane region" description="Helical" evidence="7">
    <location>
        <begin position="353"/>
        <end position="378"/>
    </location>
</feature>
<dbReference type="AlphaFoldDB" id="A0A1J0LPQ0"/>
<evidence type="ECO:0000256" key="1">
    <source>
        <dbReference type="ARBA" id="ARBA00004429"/>
    </source>
</evidence>
<proteinExistence type="predicted"/>
<dbReference type="EMBL" id="CP016312">
    <property type="protein sequence ID" value="APD08281.1"/>
    <property type="molecule type" value="Genomic_DNA"/>
</dbReference>
<dbReference type="Pfam" id="PF06808">
    <property type="entry name" value="DctM"/>
    <property type="match status" value="1"/>
</dbReference>
<dbReference type="GO" id="GO:0022857">
    <property type="term" value="F:transmembrane transporter activity"/>
    <property type="evidence" value="ECO:0007669"/>
    <property type="project" value="TreeGrafter"/>
</dbReference>
<dbReference type="InterPro" id="IPR004681">
    <property type="entry name" value="TRAP_DctM"/>
</dbReference>
<gene>
    <name evidence="9" type="ORF">A0O31_00047</name>
    <name evidence="10" type="ORF">TbrSNM41_11160</name>
</gene>
<dbReference type="Proteomes" id="UP000831120">
    <property type="component" value="Chromosome"/>
</dbReference>
<reference evidence="11" key="1">
    <citation type="submission" date="2016-06" db="EMBL/GenBank/DDBJ databases">
        <title>Whole genome sequencing of Thermus brockianus strain GE-1.</title>
        <authorList>
            <person name="Schaefers C."/>
            <person name="Blank S."/>
            <person name="Wiebusch S."/>
            <person name="Elleuche S."/>
            <person name="Antranikian G."/>
        </authorList>
    </citation>
    <scope>NUCLEOTIDE SEQUENCE [LARGE SCALE GENOMIC DNA]</scope>
    <source>
        <strain evidence="11">GE-1</strain>
    </source>
</reference>
<evidence type="ECO:0000313" key="12">
    <source>
        <dbReference type="Proteomes" id="UP000831120"/>
    </source>
</evidence>
<dbReference type="Proteomes" id="UP000182993">
    <property type="component" value="Chromosome"/>
</dbReference>
<keyword evidence="12" id="KW-1185">Reference proteome</keyword>
<keyword evidence="5 7" id="KW-1133">Transmembrane helix</keyword>
<dbReference type="NCBIfam" id="TIGR00786">
    <property type="entry name" value="dctM"/>
    <property type="match status" value="1"/>
</dbReference>
<dbReference type="PANTHER" id="PTHR33362:SF4">
    <property type="entry name" value="2,3-DIKETO-L-GULONATE TRAP TRANSPORTER LARGE PERMEASE PROTEIN YIAN"/>
    <property type="match status" value="1"/>
</dbReference>
<reference evidence="9" key="2">
    <citation type="journal article" date="2017" name="Stand. Genomic Sci.">
        <title>Complete genome sequence of Thermus brockianus GE-1 reveals key enzymes of xylan/xylose metabolism.</title>
        <authorList>
            <person name="Schaefers C."/>
            <person name="Blank S."/>
            <person name="Wiebusch S."/>
            <person name="Elleuche S."/>
            <person name="Antranikian G."/>
        </authorList>
    </citation>
    <scope>NUCLEOTIDE SEQUENCE</scope>
    <source>
        <strain evidence="9">GE-1</strain>
    </source>
</reference>
<accession>A0A1J0LPQ0</accession>
<evidence type="ECO:0000256" key="4">
    <source>
        <dbReference type="ARBA" id="ARBA00022692"/>
    </source>
</evidence>
<dbReference type="EMBL" id="AP025593">
    <property type="protein sequence ID" value="BDG16382.1"/>
    <property type="molecule type" value="Genomic_DNA"/>
</dbReference>
<feature type="transmembrane region" description="Helical" evidence="7">
    <location>
        <begin position="270"/>
        <end position="293"/>
    </location>
</feature>
<feature type="transmembrane region" description="Helical" evidence="7">
    <location>
        <begin position="52"/>
        <end position="71"/>
    </location>
</feature>
<dbReference type="InterPro" id="IPR010656">
    <property type="entry name" value="DctM"/>
</dbReference>
<dbReference type="PANTHER" id="PTHR33362">
    <property type="entry name" value="SIALIC ACID TRAP TRANSPORTER PERMEASE PROTEIN SIAT-RELATED"/>
    <property type="match status" value="1"/>
</dbReference>
<keyword evidence="2" id="KW-1003">Cell membrane</keyword>
<feature type="transmembrane region" description="Helical" evidence="7">
    <location>
        <begin position="313"/>
        <end position="341"/>
    </location>
</feature>
<evidence type="ECO:0000313" key="10">
    <source>
        <dbReference type="EMBL" id="BDG16382.1"/>
    </source>
</evidence>
<keyword evidence="6 7" id="KW-0472">Membrane</keyword>
<feature type="transmembrane region" description="Helical" evidence="7">
    <location>
        <begin position="6"/>
        <end position="31"/>
    </location>
</feature>
<dbReference type="OrthoDB" id="9785600at2"/>
<dbReference type="KEGG" id="tbc:A0O31_00047"/>
<feature type="transmembrane region" description="Helical" evidence="7">
    <location>
        <begin position="132"/>
        <end position="157"/>
    </location>
</feature>
<dbReference type="STRING" id="56956.A0O31_00047"/>
<feature type="transmembrane region" description="Helical" evidence="7">
    <location>
        <begin position="169"/>
        <end position="191"/>
    </location>
</feature>
<evidence type="ECO:0000256" key="6">
    <source>
        <dbReference type="ARBA" id="ARBA00023136"/>
    </source>
</evidence>
<feature type="transmembrane region" description="Helical" evidence="7">
    <location>
        <begin position="91"/>
        <end position="111"/>
    </location>
</feature>
<comment type="subcellular location">
    <subcellularLocation>
        <location evidence="1">Cell inner membrane</location>
        <topology evidence="1">Multi-pass membrane protein</topology>
    </subcellularLocation>
</comment>
<evidence type="ECO:0000256" key="7">
    <source>
        <dbReference type="SAM" id="Phobius"/>
    </source>
</evidence>
<feature type="domain" description="TRAP C4-dicarboxylate transport system permease DctM subunit" evidence="8">
    <location>
        <begin position="5"/>
        <end position="414"/>
    </location>
</feature>
<keyword evidence="4 7" id="KW-0812">Transmembrane</keyword>
<organism evidence="9 11">
    <name type="scientific">Thermus brockianus</name>
    <dbReference type="NCBI Taxonomy" id="56956"/>
    <lineage>
        <taxon>Bacteria</taxon>
        <taxon>Thermotogati</taxon>
        <taxon>Deinococcota</taxon>
        <taxon>Deinococci</taxon>
        <taxon>Thermales</taxon>
        <taxon>Thermaceae</taxon>
        <taxon>Thermus</taxon>
    </lineage>
</organism>
<feature type="transmembrane region" description="Helical" evidence="7">
    <location>
        <begin position="240"/>
        <end position="258"/>
    </location>
</feature>
<protein>
    <submittedName>
        <fullName evidence="10">C4-dicarboxylate ABC transporter</fullName>
    </submittedName>
    <submittedName>
        <fullName evidence="9">Putative C4-dicarboxylate transporter, large permease protein</fullName>
    </submittedName>
</protein>
<feature type="transmembrane region" description="Helical" evidence="7">
    <location>
        <begin position="398"/>
        <end position="419"/>
    </location>
</feature>
<sequence length="424" mass="45393">MLLSFLVFLSLILLGMPVVFAIGIGGLVFFLTQPELQLIMPVQLALAETQNFSLLAIPTFILASNLMNELGVTRRLLLFAHTLTGFLRGGLAQVSVLMGFLMGGVSGSAIADATMQARLLGPEMVRRGYSRGFIAALQGFSGLLAVAIPPSIGLILYGSIGQVSIGQLFAGGIGVGVLMALAYMLTVAVLAQKRGYLPESPIPPSGSALRKALRESFLAVLFPFLLLATLRFGVFVPSEVGAAAVVYALFVGFVYRELSWERIRRALEHSVRDVGMVALLISMAAVLGYGMKWEMFPQKVSTFLLEAIHNPQIALLLILVSLLLLGTILDSTVMIILLTPILVPAAKALGIDLVYFGVLMVLTCAVGLLTPPVGLSMYSVCSVMGCGLGEYVREGWPFLLATLLVLLLAYLFPGVVLFLPRLLF</sequence>
<evidence type="ECO:0000256" key="5">
    <source>
        <dbReference type="ARBA" id="ARBA00022989"/>
    </source>
</evidence>
<dbReference type="PIRSF" id="PIRSF006066">
    <property type="entry name" value="HI0050"/>
    <property type="match status" value="1"/>
</dbReference>
<name>A0A1J0LPQ0_THEBO</name>
<dbReference type="RefSeq" id="WP_071676180.1">
    <property type="nucleotide sequence ID" value="NZ_AP025593.1"/>
</dbReference>
<evidence type="ECO:0000259" key="8">
    <source>
        <dbReference type="Pfam" id="PF06808"/>
    </source>
</evidence>
<reference evidence="10 12" key="3">
    <citation type="journal article" date="2022" name="Microbiol. Resour. Announc.">
        <title>Complete Genome Sequences of Thermus Strains Isolated from Senami Hot Spring in Japan.</title>
        <authorList>
            <person name="Miyazaki K."/>
        </authorList>
    </citation>
    <scope>NUCLEOTIDE SEQUENCE [LARGE SCALE GENOMIC DNA]</scope>
    <source>
        <strain evidence="10 12">SNM4-1</strain>
    </source>
</reference>
<evidence type="ECO:0000256" key="2">
    <source>
        <dbReference type="ARBA" id="ARBA00022475"/>
    </source>
</evidence>
<evidence type="ECO:0000313" key="11">
    <source>
        <dbReference type="Proteomes" id="UP000182993"/>
    </source>
</evidence>
<evidence type="ECO:0000256" key="3">
    <source>
        <dbReference type="ARBA" id="ARBA00022519"/>
    </source>
</evidence>
<keyword evidence="3" id="KW-0997">Cell inner membrane</keyword>